<feature type="signal peptide" evidence="1">
    <location>
        <begin position="1"/>
        <end position="25"/>
    </location>
</feature>
<organism evidence="2 3">
    <name type="scientific">Petrolisthes manimaculis</name>
    <dbReference type="NCBI Taxonomy" id="1843537"/>
    <lineage>
        <taxon>Eukaryota</taxon>
        <taxon>Metazoa</taxon>
        <taxon>Ecdysozoa</taxon>
        <taxon>Arthropoda</taxon>
        <taxon>Crustacea</taxon>
        <taxon>Multicrustacea</taxon>
        <taxon>Malacostraca</taxon>
        <taxon>Eumalacostraca</taxon>
        <taxon>Eucarida</taxon>
        <taxon>Decapoda</taxon>
        <taxon>Pleocyemata</taxon>
        <taxon>Anomura</taxon>
        <taxon>Galatheoidea</taxon>
        <taxon>Porcellanidae</taxon>
        <taxon>Petrolisthes</taxon>
    </lineage>
</organism>
<dbReference type="AlphaFoldDB" id="A0AAE1PH99"/>
<sequence length="109" mass="12555">MQKVAVTVVLMVVVMLAMIISVTNGWVLMCYECDGRDNSCADDANMTLTECGGACYRRLDQSKEFYYRQCHPFAMEYKCSVTNKNEDECYCNHYGCNDKCCDSRWCCEE</sequence>
<keyword evidence="1" id="KW-0732">Signal</keyword>
<protein>
    <submittedName>
        <fullName evidence="2">Uncharacterized protein</fullName>
    </submittedName>
</protein>
<gene>
    <name evidence="2" type="ORF">Pmani_019648</name>
</gene>
<dbReference type="EMBL" id="JAWZYT010001861">
    <property type="protein sequence ID" value="KAK4308670.1"/>
    <property type="molecule type" value="Genomic_DNA"/>
</dbReference>
<keyword evidence="3" id="KW-1185">Reference proteome</keyword>
<feature type="chain" id="PRO_5042138774" evidence="1">
    <location>
        <begin position="26"/>
        <end position="109"/>
    </location>
</feature>
<accession>A0AAE1PH99</accession>
<evidence type="ECO:0000313" key="3">
    <source>
        <dbReference type="Proteomes" id="UP001292094"/>
    </source>
</evidence>
<evidence type="ECO:0000313" key="2">
    <source>
        <dbReference type="EMBL" id="KAK4308670.1"/>
    </source>
</evidence>
<reference evidence="2" key="1">
    <citation type="submission" date="2023-11" db="EMBL/GenBank/DDBJ databases">
        <title>Genome assemblies of two species of porcelain crab, Petrolisthes cinctipes and Petrolisthes manimaculis (Anomura: Porcellanidae).</title>
        <authorList>
            <person name="Angst P."/>
        </authorList>
    </citation>
    <scope>NUCLEOTIDE SEQUENCE</scope>
    <source>
        <strain evidence="2">PB745_02</strain>
        <tissue evidence="2">Gill</tissue>
    </source>
</reference>
<proteinExistence type="predicted"/>
<name>A0AAE1PH99_9EUCA</name>
<dbReference type="Proteomes" id="UP001292094">
    <property type="component" value="Unassembled WGS sequence"/>
</dbReference>
<comment type="caution">
    <text evidence="2">The sequence shown here is derived from an EMBL/GenBank/DDBJ whole genome shotgun (WGS) entry which is preliminary data.</text>
</comment>
<evidence type="ECO:0000256" key="1">
    <source>
        <dbReference type="SAM" id="SignalP"/>
    </source>
</evidence>